<dbReference type="GO" id="GO:0006096">
    <property type="term" value="P:glycolytic process"/>
    <property type="evidence" value="ECO:0007669"/>
    <property type="project" value="UniProtKB-UniPathway"/>
</dbReference>
<dbReference type="EC" id="5.3.1.9" evidence="4"/>
<comment type="similarity">
    <text evidence="4">Belongs to the GPI family.</text>
</comment>
<evidence type="ECO:0000313" key="6">
    <source>
        <dbReference type="Proteomes" id="UP000005139"/>
    </source>
</evidence>
<dbReference type="EMBL" id="AAWL01000001">
    <property type="protein sequence ID" value="EAX48932.1"/>
    <property type="molecule type" value="Genomic_DNA"/>
</dbReference>
<dbReference type="PROSITE" id="PS51463">
    <property type="entry name" value="P_GLUCOSE_ISOMERASE_3"/>
    <property type="match status" value="1"/>
</dbReference>
<dbReference type="Pfam" id="PF00342">
    <property type="entry name" value="PGI"/>
    <property type="match status" value="1"/>
</dbReference>
<dbReference type="InterPro" id="IPR035482">
    <property type="entry name" value="SIS_PGI_2"/>
</dbReference>
<dbReference type="GO" id="GO:0005829">
    <property type="term" value="C:cytosol"/>
    <property type="evidence" value="ECO:0007669"/>
    <property type="project" value="TreeGrafter"/>
</dbReference>
<dbReference type="eggNOG" id="COG0166">
    <property type="taxonomic scope" value="Bacteria"/>
</dbReference>
<dbReference type="PANTHER" id="PTHR11469">
    <property type="entry name" value="GLUCOSE-6-PHOSPHATE ISOMERASE"/>
    <property type="match status" value="1"/>
</dbReference>
<dbReference type="InterPro" id="IPR001672">
    <property type="entry name" value="G6P_Isomerase"/>
</dbReference>
<evidence type="ECO:0000313" key="5">
    <source>
        <dbReference type="EMBL" id="EAX48932.1"/>
    </source>
</evidence>
<dbReference type="RefSeq" id="WP_007288139.1">
    <property type="nucleotide sequence ID" value="NZ_AAWL01000001.1"/>
</dbReference>
<dbReference type="GO" id="GO:0048029">
    <property type="term" value="F:monosaccharide binding"/>
    <property type="evidence" value="ECO:0007669"/>
    <property type="project" value="TreeGrafter"/>
</dbReference>
<proteinExistence type="inferred from homology"/>
<dbReference type="InterPro" id="IPR035476">
    <property type="entry name" value="SIS_PGI_1"/>
</dbReference>
<name>A1HM85_9FIRM</name>
<dbReference type="UniPathway" id="UPA00109">
    <property type="reaction ID" value="UER00181"/>
</dbReference>
<sequence length="494" mass="53774">MTKDQQACLKLPSGFCFDYANLYGEGKVTAGDVTALAARIAAAHAAVEHLRRTGQVRGHLSKDGLPEKVLFPQLPYIEEGNLNSPASIARLKAFGQSLRYKVDAVVSFGIGGSYLGNKVLFDVHCGEFWNYKPVEARSGYPKLHFSGNNIDPRRTQELIEHLVAEAKAKTAQGGSNDKYKVTLIVISKSGSTIDTMATFMVVYEALQRQAPLIAVDVVAVTDPAEGAGETLLHRLARQHGWPMFSVPDGVGGRFSVFSEVGLVTAACIGFDIDAFLAGARAMDEACQSGDIWRNPAMLNAVLKFIAAEKYGRDIEVFMPYGDYLKSVAEWYVQLLAESLGKRYDRDGREVFYGRTPIVAVGTTDMHAQTQQHQDGKKDKVVQFVKIADWEGDPIIPDAFPGEDKLSAIAGITMGQALEAARSANAEALASDGRFNATFVLPRLNAFHLGELLYLLALSVAYEGELANVDAFDQPGVEAYKRIMGTKLVALKKQI</sequence>
<reference evidence="5 6" key="2">
    <citation type="submission" date="2007-01" db="EMBL/GenBank/DDBJ databases">
        <title>Sequencing of the draft genome and assembly of Thermosinus carboxydivorans Nor1.</title>
        <authorList>
            <consortium name="US DOE Joint Genome Institute (JGI-PGF)"/>
            <person name="Copeland A."/>
            <person name="Lucas S."/>
            <person name="Lapidus A."/>
            <person name="Barry K."/>
            <person name="Glavina del Rio T."/>
            <person name="Dalin E."/>
            <person name="Tice H."/>
            <person name="Bruce D."/>
            <person name="Pitluck S."/>
            <person name="Richardson P."/>
        </authorList>
    </citation>
    <scope>NUCLEOTIDE SEQUENCE [LARGE SCALE GENOMIC DNA]</scope>
    <source>
        <strain evidence="5 6">Nor1</strain>
    </source>
</reference>
<dbReference type="GO" id="GO:0004347">
    <property type="term" value="F:glucose-6-phosphate isomerase activity"/>
    <property type="evidence" value="ECO:0007669"/>
    <property type="project" value="UniProtKB-EC"/>
</dbReference>
<keyword evidence="2 4" id="KW-0324">Glycolysis</keyword>
<evidence type="ECO:0000256" key="2">
    <source>
        <dbReference type="ARBA" id="ARBA00023152"/>
    </source>
</evidence>
<dbReference type="PRINTS" id="PR00662">
    <property type="entry name" value="G6PISOMERASE"/>
</dbReference>
<organism evidence="5 6">
    <name type="scientific">Thermosinus carboxydivorans Nor1</name>
    <dbReference type="NCBI Taxonomy" id="401526"/>
    <lineage>
        <taxon>Bacteria</taxon>
        <taxon>Bacillati</taxon>
        <taxon>Bacillota</taxon>
        <taxon>Negativicutes</taxon>
        <taxon>Selenomonadales</taxon>
        <taxon>Sporomusaceae</taxon>
        <taxon>Thermosinus</taxon>
    </lineage>
</organism>
<dbReference type="PANTHER" id="PTHR11469:SF1">
    <property type="entry name" value="GLUCOSE-6-PHOSPHATE ISOMERASE"/>
    <property type="match status" value="1"/>
</dbReference>
<dbReference type="SUPFAM" id="SSF53697">
    <property type="entry name" value="SIS domain"/>
    <property type="match status" value="1"/>
</dbReference>
<gene>
    <name evidence="5" type="ORF">TcarDRAFT_2621</name>
</gene>
<keyword evidence="6" id="KW-1185">Reference proteome</keyword>
<comment type="caution">
    <text evidence="5">The sequence shown here is derived from an EMBL/GenBank/DDBJ whole genome shotgun (WGS) entry which is preliminary data.</text>
</comment>
<keyword evidence="3 4" id="KW-0413">Isomerase</keyword>
<keyword evidence="1 4" id="KW-0312">Gluconeogenesis</keyword>
<evidence type="ECO:0000256" key="3">
    <source>
        <dbReference type="ARBA" id="ARBA00023235"/>
    </source>
</evidence>
<dbReference type="GO" id="GO:0051156">
    <property type="term" value="P:glucose 6-phosphate metabolic process"/>
    <property type="evidence" value="ECO:0007669"/>
    <property type="project" value="TreeGrafter"/>
</dbReference>
<dbReference type="Gene3D" id="3.40.50.10490">
    <property type="entry name" value="Glucose-6-phosphate isomerase like protein, domain 1"/>
    <property type="match status" value="2"/>
</dbReference>
<evidence type="ECO:0000256" key="4">
    <source>
        <dbReference type="RuleBase" id="RU000612"/>
    </source>
</evidence>
<dbReference type="CDD" id="cd05015">
    <property type="entry name" value="SIS_PGI_1"/>
    <property type="match status" value="1"/>
</dbReference>
<evidence type="ECO:0000256" key="1">
    <source>
        <dbReference type="ARBA" id="ARBA00022432"/>
    </source>
</evidence>
<dbReference type="Proteomes" id="UP000005139">
    <property type="component" value="Unassembled WGS sequence"/>
</dbReference>
<dbReference type="AlphaFoldDB" id="A1HM85"/>
<dbReference type="OrthoDB" id="140919at2"/>
<dbReference type="GO" id="GO:0097367">
    <property type="term" value="F:carbohydrate derivative binding"/>
    <property type="evidence" value="ECO:0007669"/>
    <property type="project" value="InterPro"/>
</dbReference>
<reference evidence="5 6" key="1">
    <citation type="submission" date="2007-01" db="EMBL/GenBank/DDBJ databases">
        <title>Annotation of the draft genome assembly of Thermosinus carboxydivorans Nor1.</title>
        <authorList>
            <consortium name="US DOE Joint Genome Institute (JGI-ORNL)"/>
            <person name="Larimer F."/>
            <person name="Land M."/>
            <person name="Hauser L."/>
        </authorList>
    </citation>
    <scope>NUCLEOTIDE SEQUENCE [LARGE SCALE GENOMIC DNA]</scope>
    <source>
        <strain evidence="5 6">Nor1</strain>
    </source>
</reference>
<comment type="pathway">
    <text evidence="4">Carbohydrate degradation; glycolysis; D-glyceraldehyde 3-phosphate and glycerone phosphate from D-glucose: step 2/4.</text>
</comment>
<comment type="catalytic activity">
    <reaction evidence="4">
        <text>alpha-D-glucose 6-phosphate = beta-D-fructose 6-phosphate</text>
        <dbReference type="Rhea" id="RHEA:11816"/>
        <dbReference type="ChEBI" id="CHEBI:57634"/>
        <dbReference type="ChEBI" id="CHEBI:58225"/>
        <dbReference type="EC" id="5.3.1.9"/>
    </reaction>
</comment>
<accession>A1HM85</accession>
<protein>
    <recommendedName>
        <fullName evidence="4">Glucose-6-phosphate isomerase</fullName>
        <ecNumber evidence="4">5.3.1.9</ecNumber>
    </recommendedName>
</protein>
<dbReference type="GO" id="GO:0006094">
    <property type="term" value="P:gluconeogenesis"/>
    <property type="evidence" value="ECO:0007669"/>
    <property type="project" value="UniProtKB-KW"/>
</dbReference>
<dbReference type="InterPro" id="IPR046348">
    <property type="entry name" value="SIS_dom_sf"/>
</dbReference>
<dbReference type="CDD" id="cd05016">
    <property type="entry name" value="SIS_PGI_2"/>
    <property type="match status" value="1"/>
</dbReference>